<gene>
    <name evidence="2" type="ORF">HAPAU_19000</name>
</gene>
<dbReference type="InterPro" id="IPR027598">
    <property type="entry name" value="Amphi-Trp_dom"/>
</dbReference>
<feature type="domain" description="Amphi-Trp" evidence="1">
    <location>
        <begin position="5"/>
        <end position="77"/>
    </location>
</feature>
<sequence length="84" mass="9654">MAGELEHEAELTREEAATYFEEVADGLRSNEAFTVVLGDVEVDIDPAETVEFEVELEDSEDEREFEIEMEWPRGDEELEIDAEE</sequence>
<dbReference type="PATRIC" id="fig|1008153.3.peg.1931"/>
<dbReference type="Proteomes" id="UP000075321">
    <property type="component" value="Unassembled WGS sequence"/>
</dbReference>
<evidence type="ECO:0000313" key="2">
    <source>
        <dbReference type="EMBL" id="KYH26794.1"/>
    </source>
</evidence>
<keyword evidence="3" id="KW-1185">Reference proteome</keyword>
<evidence type="ECO:0000313" key="3">
    <source>
        <dbReference type="Proteomes" id="UP000075321"/>
    </source>
</evidence>
<dbReference type="Pfam" id="PF20068">
    <property type="entry name" value="Amphi-Trp"/>
    <property type="match status" value="1"/>
</dbReference>
<organism evidence="2 3">
    <name type="scientific">Halalkalicoccus paucihalophilus</name>
    <dbReference type="NCBI Taxonomy" id="1008153"/>
    <lineage>
        <taxon>Archaea</taxon>
        <taxon>Methanobacteriati</taxon>
        <taxon>Methanobacteriota</taxon>
        <taxon>Stenosarchaea group</taxon>
        <taxon>Halobacteria</taxon>
        <taxon>Halobacteriales</taxon>
        <taxon>Halococcaceae</taxon>
        <taxon>Halalkalicoccus</taxon>
    </lineage>
</organism>
<name>A0A151AGS0_9EURY</name>
<dbReference type="NCBIfam" id="TIGR04354">
    <property type="entry name" value="amphi-Trp"/>
    <property type="match status" value="1"/>
</dbReference>
<dbReference type="RefSeq" id="WP_066381798.1">
    <property type="nucleotide sequence ID" value="NZ_LTAZ01000004.1"/>
</dbReference>
<protein>
    <recommendedName>
        <fullName evidence="1">Amphi-Trp domain-containing protein</fullName>
    </recommendedName>
</protein>
<comment type="caution">
    <text evidence="2">The sequence shown here is derived from an EMBL/GenBank/DDBJ whole genome shotgun (WGS) entry which is preliminary data.</text>
</comment>
<accession>A0A151AGS0</accession>
<dbReference type="AlphaFoldDB" id="A0A151AGS0"/>
<evidence type="ECO:0000259" key="1">
    <source>
        <dbReference type="Pfam" id="PF20068"/>
    </source>
</evidence>
<reference evidence="2 3" key="1">
    <citation type="submission" date="2016-02" db="EMBL/GenBank/DDBJ databases">
        <title>Genome sequence of Halalkalicoccus paucihalophilus DSM 24557.</title>
        <authorList>
            <person name="Poehlein A."/>
            <person name="Daniel R."/>
        </authorList>
    </citation>
    <scope>NUCLEOTIDE SEQUENCE [LARGE SCALE GENOMIC DNA]</scope>
    <source>
        <strain evidence="2 3">DSM 24557</strain>
    </source>
</reference>
<proteinExistence type="predicted"/>
<dbReference type="EMBL" id="LTAZ01000004">
    <property type="protein sequence ID" value="KYH26794.1"/>
    <property type="molecule type" value="Genomic_DNA"/>
</dbReference>